<feature type="domain" description="Major facilitator superfamily (MFS) profile" evidence="8">
    <location>
        <begin position="62"/>
        <end position="497"/>
    </location>
</feature>
<dbReference type="GO" id="GO:0005886">
    <property type="term" value="C:plasma membrane"/>
    <property type="evidence" value="ECO:0007669"/>
    <property type="project" value="TreeGrafter"/>
</dbReference>
<proteinExistence type="inferred from homology"/>
<feature type="transmembrane region" description="Helical" evidence="7">
    <location>
        <begin position="97"/>
        <end position="116"/>
    </location>
</feature>
<dbReference type="PROSITE" id="PS50850">
    <property type="entry name" value="MFS"/>
    <property type="match status" value="1"/>
</dbReference>
<dbReference type="InParanoid" id="A0A0C3HQY3"/>
<dbReference type="AlphaFoldDB" id="A0A0C3HQY3"/>
<dbReference type="SUPFAM" id="SSF103473">
    <property type="entry name" value="MFS general substrate transporter"/>
    <property type="match status" value="1"/>
</dbReference>
<feature type="transmembrane region" description="Helical" evidence="7">
    <location>
        <begin position="406"/>
        <end position="434"/>
    </location>
</feature>
<gene>
    <name evidence="9" type="ORF">OIDMADRAFT_39676</name>
</gene>
<dbReference type="CDD" id="cd17323">
    <property type="entry name" value="MFS_Tpo1_MDR_like"/>
    <property type="match status" value="1"/>
</dbReference>
<comment type="subcellular location">
    <subcellularLocation>
        <location evidence="1">Membrane</location>
        <topology evidence="1">Multi-pass membrane protein</topology>
    </subcellularLocation>
</comment>
<keyword evidence="3 7" id="KW-0812">Transmembrane</keyword>
<dbReference type="Gene3D" id="1.20.1250.20">
    <property type="entry name" value="MFS general substrate transporter like domains"/>
    <property type="match status" value="1"/>
</dbReference>
<dbReference type="HOGENOM" id="CLU_008455_11_5_1"/>
<keyword evidence="5 7" id="KW-0472">Membrane</keyword>
<dbReference type="InterPro" id="IPR011701">
    <property type="entry name" value="MFS"/>
</dbReference>
<evidence type="ECO:0000256" key="7">
    <source>
        <dbReference type="SAM" id="Phobius"/>
    </source>
</evidence>
<evidence type="ECO:0000259" key="8">
    <source>
        <dbReference type="PROSITE" id="PS50850"/>
    </source>
</evidence>
<dbReference type="Pfam" id="PF07690">
    <property type="entry name" value="MFS_1"/>
    <property type="match status" value="1"/>
</dbReference>
<feature type="transmembrane region" description="Helical" evidence="7">
    <location>
        <begin position="157"/>
        <end position="179"/>
    </location>
</feature>
<feature type="region of interest" description="Disordered" evidence="6">
    <location>
        <begin position="1"/>
        <end position="26"/>
    </location>
</feature>
<evidence type="ECO:0000256" key="1">
    <source>
        <dbReference type="ARBA" id="ARBA00004141"/>
    </source>
</evidence>
<reference evidence="9 10" key="1">
    <citation type="submission" date="2014-04" db="EMBL/GenBank/DDBJ databases">
        <authorList>
            <consortium name="DOE Joint Genome Institute"/>
            <person name="Kuo A."/>
            <person name="Martino E."/>
            <person name="Perotto S."/>
            <person name="Kohler A."/>
            <person name="Nagy L.G."/>
            <person name="Floudas D."/>
            <person name="Copeland A."/>
            <person name="Barry K.W."/>
            <person name="Cichocki N."/>
            <person name="Veneault-Fourrey C."/>
            <person name="LaButti K."/>
            <person name="Lindquist E.A."/>
            <person name="Lipzen A."/>
            <person name="Lundell T."/>
            <person name="Morin E."/>
            <person name="Murat C."/>
            <person name="Sun H."/>
            <person name="Tunlid A."/>
            <person name="Henrissat B."/>
            <person name="Grigoriev I.V."/>
            <person name="Hibbett D.S."/>
            <person name="Martin F."/>
            <person name="Nordberg H.P."/>
            <person name="Cantor M.N."/>
            <person name="Hua S.X."/>
        </authorList>
    </citation>
    <scope>NUCLEOTIDE SEQUENCE [LARGE SCALE GENOMIC DNA]</scope>
    <source>
        <strain evidence="9 10">Zn</strain>
    </source>
</reference>
<feature type="transmembrane region" description="Helical" evidence="7">
    <location>
        <begin position="381"/>
        <end position="400"/>
    </location>
</feature>
<feature type="transmembrane region" description="Helical" evidence="7">
    <location>
        <begin position="128"/>
        <end position="145"/>
    </location>
</feature>
<dbReference type="InterPro" id="IPR036259">
    <property type="entry name" value="MFS_trans_sf"/>
</dbReference>
<feature type="transmembrane region" description="Helical" evidence="7">
    <location>
        <begin position="185"/>
        <end position="204"/>
    </location>
</feature>
<evidence type="ECO:0000313" key="9">
    <source>
        <dbReference type="EMBL" id="KIN05445.1"/>
    </source>
</evidence>
<feature type="transmembrane region" description="Helical" evidence="7">
    <location>
        <begin position="216"/>
        <end position="235"/>
    </location>
</feature>
<dbReference type="FunCoup" id="A0A0C3HQY3">
    <property type="interactions" value="22"/>
</dbReference>
<feature type="transmembrane region" description="Helical" evidence="7">
    <location>
        <begin position="330"/>
        <end position="351"/>
    </location>
</feature>
<dbReference type="InterPro" id="IPR020846">
    <property type="entry name" value="MFS_dom"/>
</dbReference>
<keyword evidence="4 7" id="KW-1133">Transmembrane helix</keyword>
<evidence type="ECO:0000256" key="4">
    <source>
        <dbReference type="ARBA" id="ARBA00022989"/>
    </source>
</evidence>
<feature type="transmembrane region" description="Helical" evidence="7">
    <location>
        <begin position="471"/>
        <end position="493"/>
    </location>
</feature>
<name>A0A0C3HQY3_OIDMZ</name>
<reference evidence="10" key="2">
    <citation type="submission" date="2015-01" db="EMBL/GenBank/DDBJ databases">
        <title>Evolutionary Origins and Diversification of the Mycorrhizal Mutualists.</title>
        <authorList>
            <consortium name="DOE Joint Genome Institute"/>
            <consortium name="Mycorrhizal Genomics Consortium"/>
            <person name="Kohler A."/>
            <person name="Kuo A."/>
            <person name="Nagy L.G."/>
            <person name="Floudas D."/>
            <person name="Copeland A."/>
            <person name="Barry K.W."/>
            <person name="Cichocki N."/>
            <person name="Veneault-Fourrey C."/>
            <person name="LaButti K."/>
            <person name="Lindquist E.A."/>
            <person name="Lipzen A."/>
            <person name="Lundell T."/>
            <person name="Morin E."/>
            <person name="Murat C."/>
            <person name="Riley R."/>
            <person name="Ohm R."/>
            <person name="Sun H."/>
            <person name="Tunlid A."/>
            <person name="Henrissat B."/>
            <person name="Grigoriev I.V."/>
            <person name="Hibbett D.S."/>
            <person name="Martin F."/>
        </authorList>
    </citation>
    <scope>NUCLEOTIDE SEQUENCE [LARGE SCALE GENOMIC DNA]</scope>
    <source>
        <strain evidence="10">Zn</strain>
    </source>
</reference>
<dbReference type="OrthoDB" id="3561359at2759"/>
<evidence type="ECO:0000256" key="3">
    <source>
        <dbReference type="ARBA" id="ARBA00022692"/>
    </source>
</evidence>
<feature type="transmembrane region" description="Helical" evidence="7">
    <location>
        <begin position="60"/>
        <end position="85"/>
    </location>
</feature>
<evidence type="ECO:0000256" key="6">
    <source>
        <dbReference type="SAM" id="MobiDB-lite"/>
    </source>
</evidence>
<dbReference type="FunFam" id="1.20.1250.20:FF:000082">
    <property type="entry name" value="MFS multidrug transporter, putative"/>
    <property type="match status" value="1"/>
</dbReference>
<dbReference type="Proteomes" id="UP000054321">
    <property type="component" value="Unassembled WGS sequence"/>
</dbReference>
<evidence type="ECO:0000256" key="2">
    <source>
        <dbReference type="ARBA" id="ARBA00008335"/>
    </source>
</evidence>
<protein>
    <recommendedName>
        <fullName evidence="8">Major facilitator superfamily (MFS) profile domain-containing protein</fullName>
    </recommendedName>
</protein>
<dbReference type="PANTHER" id="PTHR23502:SF7">
    <property type="entry name" value="DRUG_PROTON ANTIPORTER YHK8-RELATED"/>
    <property type="match status" value="1"/>
</dbReference>
<comment type="similarity">
    <text evidence="2">Belongs to the major facilitator superfamily.</text>
</comment>
<organism evidence="9 10">
    <name type="scientific">Oidiodendron maius (strain Zn)</name>
    <dbReference type="NCBI Taxonomy" id="913774"/>
    <lineage>
        <taxon>Eukaryota</taxon>
        <taxon>Fungi</taxon>
        <taxon>Dikarya</taxon>
        <taxon>Ascomycota</taxon>
        <taxon>Pezizomycotina</taxon>
        <taxon>Leotiomycetes</taxon>
        <taxon>Leotiomycetes incertae sedis</taxon>
        <taxon>Myxotrichaceae</taxon>
        <taxon>Oidiodendron</taxon>
    </lineage>
</organism>
<feature type="transmembrane region" description="Helical" evidence="7">
    <location>
        <begin position="297"/>
        <end position="318"/>
    </location>
</feature>
<dbReference type="GO" id="GO:0022857">
    <property type="term" value="F:transmembrane transporter activity"/>
    <property type="evidence" value="ECO:0007669"/>
    <property type="project" value="InterPro"/>
</dbReference>
<evidence type="ECO:0000256" key="5">
    <source>
        <dbReference type="ARBA" id="ARBA00023136"/>
    </source>
</evidence>
<evidence type="ECO:0000313" key="10">
    <source>
        <dbReference type="Proteomes" id="UP000054321"/>
    </source>
</evidence>
<dbReference type="EMBL" id="KN832872">
    <property type="protein sequence ID" value="KIN05445.1"/>
    <property type="molecule type" value="Genomic_DNA"/>
</dbReference>
<sequence>MPSDENELGRKATSELDAANPLEVISDEEKQQEAGQSFLVEWDGDNDPLDPRNFSAARKWFYVAVVAVGSLLVTATSSLYTSCYDQFIKEFECSQEIANLGLSLYVLGLGIGPLVFSPLSEFYGRRPIYITSTVFFLIWLIPCAVAQNIQTILVARFLNGLSGSAFLSVAGGTVVDLFIPQELLLPMTVFTGAPFVGPALGPLIGGFINSFTVWRWCFYVLLIWTGVILVCVIFVQETFHPILLSRKAAALRRSTNNREYHSASEVARASKTLSQALFISLYVPFQLLCLDPMVLALSIYTSLLQGILYLFFGAFPLVFGTNHGFNHWQIGLTFLGLAIGNLIACLFNPFWHTQWVGLIRKMKEKHGADYKPEPELRLPPAMVGSVLVTVTLFWFAWTTYRFVHWIVPIIATVPFSIGFFFVFQGIWTFLVAAYPKYAASSMAVNTTTRCIFAAAFPLFTVQMFNHLGYQWASSLLAFFTLAMLPFPYIFFWCGRSLRRRSKFASD</sequence>
<accession>A0A0C3HQY3</accession>
<dbReference type="PANTHER" id="PTHR23502">
    <property type="entry name" value="MAJOR FACILITATOR SUPERFAMILY"/>
    <property type="match status" value="1"/>
</dbReference>
<keyword evidence="10" id="KW-1185">Reference proteome</keyword>
<dbReference type="STRING" id="913774.A0A0C3HQY3"/>